<keyword evidence="9" id="KW-0472">Membrane</keyword>
<dbReference type="InterPro" id="IPR050153">
    <property type="entry name" value="Metal_Ion_Import_ABC"/>
</dbReference>
<dbReference type="GO" id="GO:0006829">
    <property type="term" value="P:zinc ion transport"/>
    <property type="evidence" value="ECO:0007669"/>
    <property type="project" value="UniProtKB-KW"/>
</dbReference>
<evidence type="ECO:0000256" key="3">
    <source>
        <dbReference type="ARBA" id="ARBA00022741"/>
    </source>
</evidence>
<evidence type="ECO:0000256" key="1">
    <source>
        <dbReference type="ARBA" id="ARBA00022448"/>
    </source>
</evidence>
<evidence type="ECO:0000256" key="4">
    <source>
        <dbReference type="ARBA" id="ARBA00022833"/>
    </source>
</evidence>
<evidence type="ECO:0000256" key="9">
    <source>
        <dbReference type="ARBA" id="ARBA00023136"/>
    </source>
</evidence>
<dbReference type="Gene3D" id="3.40.50.300">
    <property type="entry name" value="P-loop containing nucleotide triphosphate hydrolases"/>
    <property type="match status" value="1"/>
</dbReference>
<sequence>MQRLLRLKNITVILGNNKIIENISFDLHLGEILTILGPNGAGKSTLAKVIIGLIRPDYGKLIFYNKINIGYVPQKLFINITIPLTVKRFMHLKPGVQTSDIIYVLKRVGADYLLNQYMKELSGGEIQRVLLARALLNQPTLLVLDEPTQGMDINAQVALYDLIHDIRLELNCTIFIISHDLNLVMAKTDKILCINKYICCSGKPEDIASNVKFISMFGNYNMKQFGIYRHYHVNNKYYVNDNNNNEKIK</sequence>
<proteinExistence type="predicted"/>
<dbReference type="PANTHER" id="PTHR42734:SF9">
    <property type="entry name" value="ZINC IMPORT ATP-BINDING PROTEIN ZNUC"/>
    <property type="match status" value="1"/>
</dbReference>
<keyword evidence="7" id="KW-1278">Translocase</keyword>
<evidence type="ECO:0000256" key="8">
    <source>
        <dbReference type="ARBA" id="ARBA00023065"/>
    </source>
</evidence>
<organism evidence="11">
    <name type="scientific">Candidatus Aschnera chinzeii</name>
    <dbReference type="NCBI Taxonomy" id="1485666"/>
    <lineage>
        <taxon>Bacteria</taxon>
        <taxon>Pseudomonadati</taxon>
        <taxon>Pseudomonadota</taxon>
        <taxon>Gammaproteobacteria</taxon>
        <taxon>Enterobacterales</taxon>
        <taxon>Enterobacteriaceae</taxon>
        <taxon>Candidatus Aschnera</taxon>
    </lineage>
</organism>
<keyword evidence="2" id="KW-1003">Cell membrane</keyword>
<dbReference type="SUPFAM" id="SSF52540">
    <property type="entry name" value="P-loop containing nucleoside triphosphate hydrolases"/>
    <property type="match status" value="1"/>
</dbReference>
<keyword evidence="8" id="KW-0406">Ion transport</keyword>
<keyword evidence="6" id="KW-0864">Zinc transport</keyword>
<dbReference type="InterPro" id="IPR003439">
    <property type="entry name" value="ABC_transporter-like_ATP-bd"/>
</dbReference>
<dbReference type="GO" id="GO:0010043">
    <property type="term" value="P:response to zinc ion"/>
    <property type="evidence" value="ECO:0007669"/>
    <property type="project" value="TreeGrafter"/>
</dbReference>
<feature type="domain" description="ABC transporter" evidence="10">
    <location>
        <begin position="5"/>
        <end position="220"/>
    </location>
</feature>
<dbReference type="PANTHER" id="PTHR42734">
    <property type="entry name" value="METAL TRANSPORT SYSTEM ATP-BINDING PROTEIN TM_0124-RELATED"/>
    <property type="match status" value="1"/>
</dbReference>
<reference evidence="11" key="1">
    <citation type="journal article" date="2023" name="Front. Microbiol.">
        <title>Genome analysis of Candidatus Aschnera chinzeii, the bacterial endosymbiont of the blood-sucking bat fly Penicillidia jenynsii (Insecta: Diptera: Nycteribiidae).</title>
        <authorList>
            <person name="Koga R."/>
            <person name="Moriyama M."/>
            <person name="Nozaki T."/>
            <person name="Fukatsu T."/>
        </authorList>
    </citation>
    <scope>NUCLEOTIDE SEQUENCE</scope>
    <source>
        <strain evidence="11">Kw-01</strain>
    </source>
</reference>
<dbReference type="NCBIfam" id="NF007090">
    <property type="entry name" value="PRK09544.1"/>
    <property type="match status" value="1"/>
</dbReference>
<gene>
    <name evidence="11" type="primary">znuC</name>
    <name evidence="11" type="ORF">ACHINZ_4390</name>
</gene>
<accession>A0AAT9G4W3</accession>
<dbReference type="Pfam" id="PF00005">
    <property type="entry name" value="ABC_tran"/>
    <property type="match status" value="1"/>
</dbReference>
<dbReference type="InterPro" id="IPR027417">
    <property type="entry name" value="P-loop_NTPase"/>
</dbReference>
<keyword evidence="3" id="KW-0547">Nucleotide-binding</keyword>
<dbReference type="GO" id="GO:0016887">
    <property type="term" value="F:ATP hydrolysis activity"/>
    <property type="evidence" value="ECO:0007669"/>
    <property type="project" value="InterPro"/>
</dbReference>
<dbReference type="SMART" id="SM00382">
    <property type="entry name" value="AAA"/>
    <property type="match status" value="1"/>
</dbReference>
<dbReference type="FunFam" id="3.40.50.300:FF:000392">
    <property type="entry name" value="Zinc import ATP-binding protein ZnuC"/>
    <property type="match status" value="1"/>
</dbReference>
<name>A0AAT9G4W3_9ENTR</name>
<dbReference type="InterPro" id="IPR003593">
    <property type="entry name" value="AAA+_ATPase"/>
</dbReference>
<keyword evidence="4" id="KW-0862">Zinc</keyword>
<evidence type="ECO:0000313" key="11">
    <source>
        <dbReference type="EMBL" id="BET44767.1"/>
    </source>
</evidence>
<evidence type="ECO:0000256" key="5">
    <source>
        <dbReference type="ARBA" id="ARBA00022840"/>
    </source>
</evidence>
<dbReference type="GO" id="GO:0005524">
    <property type="term" value="F:ATP binding"/>
    <property type="evidence" value="ECO:0007669"/>
    <property type="project" value="UniProtKB-KW"/>
</dbReference>
<keyword evidence="5 11" id="KW-0067">ATP-binding</keyword>
<dbReference type="PROSITE" id="PS50893">
    <property type="entry name" value="ABC_TRANSPORTER_2"/>
    <property type="match status" value="1"/>
</dbReference>
<keyword evidence="1" id="KW-0813">Transport</keyword>
<evidence type="ECO:0000256" key="6">
    <source>
        <dbReference type="ARBA" id="ARBA00022906"/>
    </source>
</evidence>
<evidence type="ECO:0000259" key="10">
    <source>
        <dbReference type="PROSITE" id="PS50893"/>
    </source>
</evidence>
<protein>
    <submittedName>
        <fullName evidence="11">Zinc ABC transporter ATP-binding protein ZnuC</fullName>
    </submittedName>
</protein>
<reference evidence="11" key="2">
    <citation type="submission" date="2023-10" db="EMBL/GenBank/DDBJ databases">
        <authorList>
            <person name="Koga R."/>
            <person name="Fukatsu T."/>
        </authorList>
    </citation>
    <scope>NUCLEOTIDE SEQUENCE</scope>
    <source>
        <strain evidence="11">Kw-01</strain>
    </source>
</reference>
<evidence type="ECO:0000256" key="2">
    <source>
        <dbReference type="ARBA" id="ARBA00022475"/>
    </source>
</evidence>
<dbReference type="PROSITE" id="PS00211">
    <property type="entry name" value="ABC_TRANSPORTER_1"/>
    <property type="match status" value="1"/>
</dbReference>
<evidence type="ECO:0000256" key="7">
    <source>
        <dbReference type="ARBA" id="ARBA00022967"/>
    </source>
</evidence>
<dbReference type="InterPro" id="IPR017871">
    <property type="entry name" value="ABC_transporter-like_CS"/>
</dbReference>
<dbReference type="EMBL" id="AP028961">
    <property type="protein sequence ID" value="BET44767.1"/>
    <property type="molecule type" value="Genomic_DNA"/>
</dbReference>
<dbReference type="AlphaFoldDB" id="A0AAT9G4W3"/>